<evidence type="ECO:0000313" key="3">
    <source>
        <dbReference type="Proteomes" id="UP001209540"/>
    </source>
</evidence>
<dbReference type="Proteomes" id="UP001209540">
    <property type="component" value="Unassembled WGS sequence"/>
</dbReference>
<feature type="transmembrane region" description="Helical" evidence="1">
    <location>
        <begin position="37"/>
        <end position="56"/>
    </location>
</feature>
<reference evidence="2" key="2">
    <citation type="submission" date="2023-02" db="EMBL/GenBank/DDBJ databases">
        <authorList>
            <consortium name="DOE Joint Genome Institute"/>
            <person name="Mondo S.J."/>
            <person name="Chang Y."/>
            <person name="Wang Y."/>
            <person name="Ahrendt S."/>
            <person name="Andreopoulos W."/>
            <person name="Barry K."/>
            <person name="Beard J."/>
            <person name="Benny G.L."/>
            <person name="Blankenship S."/>
            <person name="Bonito G."/>
            <person name="Cuomo C."/>
            <person name="Desiro A."/>
            <person name="Gervers K.A."/>
            <person name="Hundley H."/>
            <person name="Kuo A."/>
            <person name="LaButti K."/>
            <person name="Lang B.F."/>
            <person name="Lipzen A."/>
            <person name="O'Donnell K."/>
            <person name="Pangilinan J."/>
            <person name="Reynolds N."/>
            <person name="Sandor L."/>
            <person name="Smith M.W."/>
            <person name="Tsang A."/>
            <person name="Grigoriev I.V."/>
            <person name="Stajich J.E."/>
            <person name="Spatafora J.W."/>
        </authorList>
    </citation>
    <scope>NUCLEOTIDE SEQUENCE</scope>
    <source>
        <strain evidence="2">RSA 2281</strain>
    </source>
</reference>
<comment type="caution">
    <text evidence="2">The sequence shown here is derived from an EMBL/GenBank/DDBJ whole genome shotgun (WGS) entry which is preliminary data.</text>
</comment>
<proteinExistence type="predicted"/>
<evidence type="ECO:0000256" key="1">
    <source>
        <dbReference type="SAM" id="Phobius"/>
    </source>
</evidence>
<keyword evidence="1" id="KW-1133">Transmembrane helix</keyword>
<gene>
    <name evidence="2" type="ORF">BDA99DRAFT_531920</name>
</gene>
<organism evidence="2 3">
    <name type="scientific">Phascolomyces articulosus</name>
    <dbReference type="NCBI Taxonomy" id="60185"/>
    <lineage>
        <taxon>Eukaryota</taxon>
        <taxon>Fungi</taxon>
        <taxon>Fungi incertae sedis</taxon>
        <taxon>Mucoromycota</taxon>
        <taxon>Mucoromycotina</taxon>
        <taxon>Mucoromycetes</taxon>
        <taxon>Mucorales</taxon>
        <taxon>Lichtheimiaceae</taxon>
        <taxon>Phascolomyces</taxon>
    </lineage>
</organism>
<dbReference type="EMBL" id="JAIXMP010000002">
    <property type="protein sequence ID" value="KAI9276824.1"/>
    <property type="molecule type" value="Genomic_DNA"/>
</dbReference>
<sequence>MTKRKSIGQLQTRSARDQFIDAYLGARINKNISLSALFLNSMCWMCWMYWMCWILPTVSIVEDKMLVYCHALSYEHAGHSFILDHHDKCWEDVFSTDDLHYSQTYSLPTLSEYNPHDVDEYTNSLNGKIMHNILLLRWKGIVRKEKRLRRRYVTISCANR</sequence>
<accession>A0AAD5KAK9</accession>
<evidence type="ECO:0000313" key="2">
    <source>
        <dbReference type="EMBL" id="KAI9276824.1"/>
    </source>
</evidence>
<keyword evidence="1" id="KW-0472">Membrane</keyword>
<keyword evidence="3" id="KW-1185">Reference proteome</keyword>
<protein>
    <submittedName>
        <fullName evidence="2">Uncharacterized protein</fullName>
    </submittedName>
</protein>
<reference evidence="2" key="1">
    <citation type="journal article" date="2022" name="IScience">
        <title>Evolution of zygomycete secretomes and the origins of terrestrial fungal ecologies.</title>
        <authorList>
            <person name="Chang Y."/>
            <person name="Wang Y."/>
            <person name="Mondo S."/>
            <person name="Ahrendt S."/>
            <person name="Andreopoulos W."/>
            <person name="Barry K."/>
            <person name="Beard J."/>
            <person name="Benny G.L."/>
            <person name="Blankenship S."/>
            <person name="Bonito G."/>
            <person name="Cuomo C."/>
            <person name="Desiro A."/>
            <person name="Gervers K.A."/>
            <person name="Hundley H."/>
            <person name="Kuo A."/>
            <person name="LaButti K."/>
            <person name="Lang B.F."/>
            <person name="Lipzen A."/>
            <person name="O'Donnell K."/>
            <person name="Pangilinan J."/>
            <person name="Reynolds N."/>
            <person name="Sandor L."/>
            <person name="Smith M.E."/>
            <person name="Tsang A."/>
            <person name="Grigoriev I.V."/>
            <person name="Stajich J.E."/>
            <person name="Spatafora J.W."/>
        </authorList>
    </citation>
    <scope>NUCLEOTIDE SEQUENCE</scope>
    <source>
        <strain evidence="2">RSA 2281</strain>
    </source>
</reference>
<name>A0AAD5KAK9_9FUNG</name>
<keyword evidence="1" id="KW-0812">Transmembrane</keyword>
<dbReference type="AlphaFoldDB" id="A0AAD5KAK9"/>